<dbReference type="Pfam" id="PF25129">
    <property type="entry name" value="Pyr4-TMTC"/>
    <property type="match status" value="1"/>
</dbReference>
<feature type="transmembrane region" description="Helical" evidence="5">
    <location>
        <begin position="190"/>
        <end position="209"/>
    </location>
</feature>
<feature type="transmembrane region" description="Helical" evidence="5">
    <location>
        <begin position="133"/>
        <end position="154"/>
    </location>
</feature>
<dbReference type="PANTHER" id="PTHR42038">
    <property type="match status" value="1"/>
</dbReference>
<dbReference type="Proteomes" id="UP000037326">
    <property type="component" value="Unassembled WGS sequence"/>
</dbReference>
<evidence type="ECO:0000313" key="6">
    <source>
        <dbReference type="EMBL" id="KMY33005.1"/>
    </source>
</evidence>
<evidence type="ECO:0000313" key="7">
    <source>
        <dbReference type="Proteomes" id="UP000037326"/>
    </source>
</evidence>
<dbReference type="GO" id="GO:0016829">
    <property type="term" value="F:lyase activity"/>
    <property type="evidence" value="ECO:0007669"/>
    <property type="project" value="InterPro"/>
</dbReference>
<evidence type="ECO:0000256" key="3">
    <source>
        <dbReference type="ARBA" id="ARBA00022989"/>
    </source>
</evidence>
<feature type="transmembrane region" description="Helical" evidence="5">
    <location>
        <begin position="106"/>
        <end position="127"/>
    </location>
</feature>
<dbReference type="PANTHER" id="PTHR42038:SF2">
    <property type="entry name" value="TERPENE CYCLASE AUSL"/>
    <property type="match status" value="1"/>
</dbReference>
<proteinExistence type="predicted"/>
<feature type="transmembrane region" description="Helical" evidence="5">
    <location>
        <begin position="166"/>
        <end position="184"/>
    </location>
</feature>
<sequence>MRIRGKEFVNVTQEKFILISQLGMWFFWIITYILIIKQGIRDKRYGMPMAAICANISWEFIFTFVYPLNDLHRILTFLWFLLDIFILMQFLLYGYKEYKKIIPRKVFYSSFFITLVVSFFTILAMMHEFNDKAGVYAAFFQNLMMSGLFIALFIQRGNLSGQSMGIAVCKMVGTALAAVCFYLYFRTPLITIISLAIFIYDWIYIMLIYRFNVKYAK</sequence>
<dbReference type="AlphaFoldDB" id="A0A0K9FEW4"/>
<comment type="subcellular location">
    <subcellularLocation>
        <location evidence="1">Membrane</location>
        <topology evidence="1">Multi-pass membrane protein</topology>
    </subcellularLocation>
</comment>
<gene>
    <name evidence="6" type="ORF">ACZ11_13095</name>
</gene>
<accession>A0A0K9FEW4</accession>
<dbReference type="EMBL" id="LFXJ01000005">
    <property type="protein sequence ID" value="KMY33005.1"/>
    <property type="molecule type" value="Genomic_DNA"/>
</dbReference>
<feature type="transmembrane region" description="Helical" evidence="5">
    <location>
        <begin position="74"/>
        <end position="94"/>
    </location>
</feature>
<keyword evidence="2 5" id="KW-0812">Transmembrane</keyword>
<reference evidence="7" key="1">
    <citation type="submission" date="2015-07" db="EMBL/GenBank/DDBJ databases">
        <authorList>
            <consortium name="Consortium for Microbial Forensics and Genomics (microFORGE)"/>
            <person name="Knight B.M."/>
            <person name="Roberts D.P."/>
            <person name="Lin D."/>
            <person name="Hari K."/>
            <person name="Fletcher J."/>
            <person name="Melcher U."/>
            <person name="Blagden T."/>
            <person name="Winegar R.A."/>
        </authorList>
    </citation>
    <scope>NUCLEOTIDE SEQUENCE [LARGE SCALE GENOMIC DNA]</scope>
    <source>
        <strain evidence="7">DSM 23493</strain>
    </source>
</reference>
<organism evidence="6 7">
    <name type="scientific">Lysinibacillus xylanilyticus</name>
    <dbReference type="NCBI Taxonomy" id="582475"/>
    <lineage>
        <taxon>Bacteria</taxon>
        <taxon>Bacillati</taxon>
        <taxon>Bacillota</taxon>
        <taxon>Bacilli</taxon>
        <taxon>Bacillales</taxon>
        <taxon>Bacillaceae</taxon>
        <taxon>Lysinibacillus</taxon>
    </lineage>
</organism>
<comment type="caution">
    <text evidence="6">The sequence shown here is derived from an EMBL/GenBank/DDBJ whole genome shotgun (WGS) entry which is preliminary data.</text>
</comment>
<evidence type="ECO:0000256" key="1">
    <source>
        <dbReference type="ARBA" id="ARBA00004141"/>
    </source>
</evidence>
<protein>
    <submittedName>
        <fullName evidence="6">Membrane protein</fullName>
    </submittedName>
</protein>
<evidence type="ECO:0000256" key="2">
    <source>
        <dbReference type="ARBA" id="ARBA00022692"/>
    </source>
</evidence>
<dbReference type="PATRIC" id="fig|582475.4.peg.2268"/>
<dbReference type="GO" id="GO:0016020">
    <property type="term" value="C:membrane"/>
    <property type="evidence" value="ECO:0007669"/>
    <property type="project" value="UniProtKB-SubCell"/>
</dbReference>
<evidence type="ECO:0000256" key="4">
    <source>
        <dbReference type="ARBA" id="ARBA00023136"/>
    </source>
</evidence>
<keyword evidence="3 5" id="KW-1133">Transmembrane helix</keyword>
<dbReference type="InterPro" id="IPR039020">
    <property type="entry name" value="PaxB-like"/>
</dbReference>
<keyword evidence="4 5" id="KW-0472">Membrane</keyword>
<evidence type="ECO:0000256" key="5">
    <source>
        <dbReference type="SAM" id="Phobius"/>
    </source>
</evidence>
<dbReference type="OrthoDB" id="7825963at2"/>
<name>A0A0K9FEW4_9BACI</name>
<feature type="transmembrane region" description="Helical" evidence="5">
    <location>
        <begin position="16"/>
        <end position="35"/>
    </location>
</feature>